<dbReference type="SUPFAM" id="SSF55729">
    <property type="entry name" value="Acyl-CoA N-acyltransferases (Nat)"/>
    <property type="match status" value="1"/>
</dbReference>
<protein>
    <submittedName>
        <fullName evidence="2">GNAT family N-acetyltransferase</fullName>
    </submittedName>
</protein>
<dbReference type="InterPro" id="IPR016181">
    <property type="entry name" value="Acyl_CoA_acyltransferase"/>
</dbReference>
<sequence>MVASQWFARRASATGKVRYEQSFETASQVVDDRCNVGLLLALENCELLMAENSGGWSLHRNKLITASEYSSLMSSAGWGSDYPEPKVRKSLEAYPFVAHARSDTGQLWGYVSAFSDGAFSTMLGELVVHADARRLGIGRALLNMVEQEFHGVPVYVKPLGEAKHFFIACGYRQPATEMVVLYHRNGT</sequence>
<keyword evidence="3" id="KW-1185">Reference proteome</keyword>
<gene>
    <name evidence="2" type="ORF">N0A02_12855</name>
</gene>
<dbReference type="EMBL" id="JAOALG010000001">
    <property type="protein sequence ID" value="MEQ5840317.1"/>
    <property type="molecule type" value="Genomic_DNA"/>
</dbReference>
<evidence type="ECO:0000259" key="1">
    <source>
        <dbReference type="PROSITE" id="PS51186"/>
    </source>
</evidence>
<dbReference type="InterPro" id="IPR000182">
    <property type="entry name" value="GNAT_dom"/>
</dbReference>
<evidence type="ECO:0000313" key="3">
    <source>
        <dbReference type="Proteomes" id="UP001469089"/>
    </source>
</evidence>
<dbReference type="Gene3D" id="3.40.630.30">
    <property type="match status" value="1"/>
</dbReference>
<dbReference type="PROSITE" id="PS51186">
    <property type="entry name" value="GNAT"/>
    <property type="match status" value="1"/>
</dbReference>
<dbReference type="RefSeq" id="WP_349542520.1">
    <property type="nucleotide sequence ID" value="NZ_JAOALG010000001.1"/>
</dbReference>
<organism evidence="2 3">
    <name type="scientific">Paraburkholderia acidicola</name>
    <dbReference type="NCBI Taxonomy" id="1912599"/>
    <lineage>
        <taxon>Bacteria</taxon>
        <taxon>Pseudomonadati</taxon>
        <taxon>Pseudomonadota</taxon>
        <taxon>Betaproteobacteria</taxon>
        <taxon>Burkholderiales</taxon>
        <taxon>Burkholderiaceae</taxon>
        <taxon>Paraburkholderia</taxon>
    </lineage>
</organism>
<reference evidence="2 3" key="1">
    <citation type="journal article" date="2024" name="Chem. Sci.">
        <title>Discovery of a lagriamide polyketide by integrated genome mining, isotopic labeling, and untargeted metabolomics.</title>
        <authorList>
            <person name="Fergusson C.H."/>
            <person name="Saulog J."/>
            <person name="Paulo B.S."/>
            <person name="Wilson D.M."/>
            <person name="Liu D.Y."/>
            <person name="Morehouse N.J."/>
            <person name="Waterworth S."/>
            <person name="Barkei J."/>
            <person name="Gray C.A."/>
            <person name="Kwan J.C."/>
            <person name="Eustaquio A.S."/>
            <person name="Linington R.G."/>
        </authorList>
    </citation>
    <scope>NUCLEOTIDE SEQUENCE [LARGE SCALE GENOMIC DNA]</scope>
    <source>
        <strain evidence="2 3">RL17-338-BIF-B</strain>
    </source>
</reference>
<name>A0ABV1LM17_9BURK</name>
<accession>A0ABV1LM17</accession>
<dbReference type="Proteomes" id="UP001469089">
    <property type="component" value="Unassembled WGS sequence"/>
</dbReference>
<comment type="caution">
    <text evidence="2">The sequence shown here is derived from an EMBL/GenBank/DDBJ whole genome shotgun (WGS) entry which is preliminary data.</text>
</comment>
<dbReference type="Pfam" id="PF13508">
    <property type="entry name" value="Acetyltransf_7"/>
    <property type="match status" value="1"/>
</dbReference>
<feature type="domain" description="N-acetyltransferase" evidence="1">
    <location>
        <begin position="59"/>
        <end position="187"/>
    </location>
</feature>
<evidence type="ECO:0000313" key="2">
    <source>
        <dbReference type="EMBL" id="MEQ5840317.1"/>
    </source>
</evidence>
<proteinExistence type="predicted"/>
<dbReference type="CDD" id="cd04301">
    <property type="entry name" value="NAT_SF"/>
    <property type="match status" value="1"/>
</dbReference>